<accession>A0A4Y7XE76</accession>
<keyword evidence="2" id="KW-0238">DNA-binding</keyword>
<keyword evidence="1" id="KW-0805">Transcription regulation</keyword>
<dbReference type="SMART" id="SM00342">
    <property type="entry name" value="HTH_ARAC"/>
    <property type="match status" value="1"/>
</dbReference>
<dbReference type="Pfam" id="PF12833">
    <property type="entry name" value="HTH_18"/>
    <property type="match status" value="1"/>
</dbReference>
<feature type="domain" description="HTH araC/xylS-type" evidence="4">
    <location>
        <begin position="240"/>
        <end position="340"/>
    </location>
</feature>
<keyword evidence="6" id="KW-1185">Reference proteome</keyword>
<keyword evidence="3" id="KW-0804">Transcription</keyword>
<evidence type="ECO:0000256" key="3">
    <source>
        <dbReference type="ARBA" id="ARBA00023163"/>
    </source>
</evidence>
<dbReference type="Proteomes" id="UP000297834">
    <property type="component" value="Unassembled WGS sequence"/>
</dbReference>
<evidence type="ECO:0000313" key="6">
    <source>
        <dbReference type="Proteomes" id="UP000297834"/>
    </source>
</evidence>
<dbReference type="GO" id="GO:0000976">
    <property type="term" value="F:transcription cis-regulatory region binding"/>
    <property type="evidence" value="ECO:0007669"/>
    <property type="project" value="TreeGrafter"/>
</dbReference>
<dbReference type="EMBL" id="SNTY01000013">
    <property type="protein sequence ID" value="TEU30030.1"/>
    <property type="molecule type" value="Genomic_DNA"/>
</dbReference>
<dbReference type="AlphaFoldDB" id="A0A4Y7XE76"/>
<dbReference type="InterPro" id="IPR020449">
    <property type="entry name" value="Tscrpt_reg_AraC-type_HTH"/>
</dbReference>
<dbReference type="PROSITE" id="PS01124">
    <property type="entry name" value="HTH_ARAC_FAMILY_2"/>
    <property type="match status" value="1"/>
</dbReference>
<dbReference type="PANTHER" id="PTHR47894:SF1">
    <property type="entry name" value="HTH-TYPE TRANSCRIPTIONAL REGULATOR VQSM"/>
    <property type="match status" value="1"/>
</dbReference>
<dbReference type="InterPro" id="IPR018060">
    <property type="entry name" value="HTH_AraC"/>
</dbReference>
<dbReference type="Gene3D" id="1.10.10.60">
    <property type="entry name" value="Homeodomain-like"/>
    <property type="match status" value="1"/>
</dbReference>
<dbReference type="InterPro" id="IPR009057">
    <property type="entry name" value="Homeodomain-like_sf"/>
</dbReference>
<dbReference type="SUPFAM" id="SSF46689">
    <property type="entry name" value="Homeodomain-like"/>
    <property type="match status" value="1"/>
</dbReference>
<dbReference type="RefSeq" id="WP_134243652.1">
    <property type="nucleotide sequence ID" value="NZ_SNTY01000013.1"/>
</dbReference>
<dbReference type="InterPro" id="IPR032687">
    <property type="entry name" value="AraC-type_N"/>
</dbReference>
<dbReference type="GO" id="GO:0005829">
    <property type="term" value="C:cytosol"/>
    <property type="evidence" value="ECO:0007669"/>
    <property type="project" value="TreeGrafter"/>
</dbReference>
<evidence type="ECO:0000256" key="2">
    <source>
        <dbReference type="ARBA" id="ARBA00023125"/>
    </source>
</evidence>
<reference evidence="5 6" key="1">
    <citation type="submission" date="2019-03" db="EMBL/GenBank/DDBJ databases">
        <title>Alkanindiges illinoisensis: a potential pathogenic isolated from ascites of a gastric cancer patient with abdominal metastasis.</title>
        <authorList>
            <person name="Hu X."/>
            <person name="Yang B."/>
            <person name="Yan X."/>
            <person name="Lin L."/>
            <person name="Zhao H."/>
            <person name="Zhou F."/>
            <person name="Su B."/>
            <person name="Chen J."/>
            <person name="Rui Y."/>
            <person name="Wang Q."/>
            <person name="Zheng L."/>
        </authorList>
    </citation>
    <scope>NUCLEOTIDE SEQUENCE [LARGE SCALE GENOMIC DNA]</scope>
    <source>
        <strain evidence="5 6">NFYY 23406</strain>
    </source>
</reference>
<evidence type="ECO:0000256" key="1">
    <source>
        <dbReference type="ARBA" id="ARBA00023015"/>
    </source>
</evidence>
<name>A0A4Y7XE76_9GAMM</name>
<dbReference type="Pfam" id="PF12625">
    <property type="entry name" value="Arabinose_bd"/>
    <property type="match status" value="1"/>
</dbReference>
<gene>
    <name evidence="5" type="ORF">E2B99_03815</name>
</gene>
<dbReference type="GO" id="GO:0003700">
    <property type="term" value="F:DNA-binding transcription factor activity"/>
    <property type="evidence" value="ECO:0007669"/>
    <property type="project" value="InterPro"/>
</dbReference>
<dbReference type="PRINTS" id="PR00032">
    <property type="entry name" value="HTHARAC"/>
</dbReference>
<organism evidence="5 6">
    <name type="scientific">Alkanindiges illinoisensis</name>
    <dbReference type="NCBI Taxonomy" id="197183"/>
    <lineage>
        <taxon>Bacteria</taxon>
        <taxon>Pseudomonadati</taxon>
        <taxon>Pseudomonadota</taxon>
        <taxon>Gammaproteobacteria</taxon>
        <taxon>Moraxellales</taxon>
        <taxon>Moraxellaceae</taxon>
        <taxon>Alkanindiges</taxon>
    </lineage>
</organism>
<evidence type="ECO:0000313" key="5">
    <source>
        <dbReference type="EMBL" id="TEU30030.1"/>
    </source>
</evidence>
<comment type="caution">
    <text evidence="5">The sequence shown here is derived from an EMBL/GenBank/DDBJ whole genome shotgun (WGS) entry which is preliminary data.</text>
</comment>
<protein>
    <submittedName>
        <fullName evidence="5">AraC family transcriptional regulator</fullName>
    </submittedName>
</protein>
<dbReference type="PANTHER" id="PTHR47894">
    <property type="entry name" value="HTH-TYPE TRANSCRIPTIONAL REGULATOR GADX"/>
    <property type="match status" value="1"/>
</dbReference>
<proteinExistence type="predicted"/>
<dbReference type="OrthoDB" id="5818519at2"/>
<evidence type="ECO:0000259" key="4">
    <source>
        <dbReference type="PROSITE" id="PS01124"/>
    </source>
</evidence>
<sequence length="347" mass="39606">MINKTIPLIPVRYYLRLIELIAARNISTQALCDELNIDIGKFLAEPDLKVSVEQVEKFVQYCLKYPANRDLAFELGRSLHLSSHSLVGYAILTCDTIEHALRLVTRYFSLIMPSFKASIHYNPQNQLELTIEPELLLEPLTLNFHIEAIAVALQNNINELISQHPASYHIFLSIPEPLHGHKFNQLTSAKFHFSSLHKPGIKLVLSQSLLEHKLPLADEMTLKAVERRCQEQMKEITYGQDFPEWIERVLMNAYQMPNLAECADLLHVSTKTLQRQLRKKNTDFNVIKKKVITLRAKQRLAQCSDSITQIAHELGYSSSSNFARAFKALVGISPEGYRANCDKSQLL</sequence>
<dbReference type="STRING" id="1120977.GCA_000619845_00035"/>